<evidence type="ECO:0008006" key="5">
    <source>
        <dbReference type="Google" id="ProtNLM"/>
    </source>
</evidence>
<dbReference type="GO" id="GO:0006355">
    <property type="term" value="P:regulation of DNA-templated transcription"/>
    <property type="evidence" value="ECO:0007669"/>
    <property type="project" value="InterPro"/>
</dbReference>
<dbReference type="PANTHER" id="PTHR35401">
    <property type="entry name" value="COPG FAMILY HELIX-TURN-HELIX PROTEIN-RELATED-RELATED"/>
    <property type="match status" value="1"/>
</dbReference>
<evidence type="ECO:0000256" key="2">
    <source>
        <dbReference type="ARBA" id="ARBA00049988"/>
    </source>
</evidence>
<gene>
    <name evidence="3" type="ORF">WG68_04190</name>
</gene>
<dbReference type="Gene3D" id="1.20.5.780">
    <property type="entry name" value="Single helix bin"/>
    <property type="match status" value="1"/>
</dbReference>
<keyword evidence="4" id="KW-1185">Reference proteome</keyword>
<dbReference type="InterPro" id="IPR010985">
    <property type="entry name" value="Ribbon_hlx_hlx"/>
</dbReference>
<dbReference type="PATRIC" id="fig|336831.14.peg.3153"/>
<reference evidence="3 4" key="1">
    <citation type="submission" date="2015-03" db="EMBL/GenBank/DDBJ databases">
        <title>Draft genome sequences of two protease-producing strains of Arsukibacterium isolated from two cold and alkaline environments.</title>
        <authorList>
            <person name="Lylloff J.E."/>
            <person name="Skov L.B."/>
            <person name="Jepsen M."/>
            <person name="Hallin P.F."/>
            <person name="Sorensen S.J."/>
            <person name="Stougaard P."/>
            <person name="Glaring M.A."/>
        </authorList>
    </citation>
    <scope>NUCLEOTIDE SEQUENCE [LARGE SCALE GENOMIC DNA]</scope>
    <source>
        <strain evidence="3 4">GCM72</strain>
    </source>
</reference>
<evidence type="ECO:0000313" key="3">
    <source>
        <dbReference type="EMBL" id="KKO46519.1"/>
    </source>
</evidence>
<accession>A0A0M2V7W3</accession>
<keyword evidence="1" id="KW-1277">Toxin-antitoxin system</keyword>
<evidence type="ECO:0000256" key="1">
    <source>
        <dbReference type="ARBA" id="ARBA00022649"/>
    </source>
</evidence>
<dbReference type="RefSeq" id="WP_046556408.1">
    <property type="nucleotide sequence ID" value="NZ_LAHO01000003.1"/>
</dbReference>
<sequence length="91" mass="9996">MATVLRERIEMRVDAETKQLAERAAAASGCASLTEFMVRLIRDNAPQILQAQAAIELTSAQFDQFMQVCEAPPTPHARLKAAAARLDHEGF</sequence>
<name>A0A0M2V7W3_9GAMM</name>
<protein>
    <recommendedName>
        <fullName evidence="5">DUF1778 domain-containing protein</fullName>
    </recommendedName>
</protein>
<evidence type="ECO:0000313" key="4">
    <source>
        <dbReference type="Proteomes" id="UP000034228"/>
    </source>
</evidence>
<dbReference type="PANTHER" id="PTHR35401:SF2">
    <property type="entry name" value="ABC-TYPE TRANSPORT SYSTEM"/>
    <property type="match status" value="1"/>
</dbReference>
<organism evidence="3 4">
    <name type="scientific">Arsukibacterium ikkense</name>
    <dbReference type="NCBI Taxonomy" id="336831"/>
    <lineage>
        <taxon>Bacteria</taxon>
        <taxon>Pseudomonadati</taxon>
        <taxon>Pseudomonadota</taxon>
        <taxon>Gammaproteobacteria</taxon>
        <taxon>Chromatiales</taxon>
        <taxon>Chromatiaceae</taxon>
        <taxon>Arsukibacterium</taxon>
    </lineage>
</organism>
<dbReference type="OrthoDB" id="5771063at2"/>
<comment type="caution">
    <text evidence="3">The sequence shown here is derived from an EMBL/GenBank/DDBJ whole genome shotgun (WGS) entry which is preliminary data.</text>
</comment>
<dbReference type="Pfam" id="PF08681">
    <property type="entry name" value="TacA1"/>
    <property type="match status" value="1"/>
</dbReference>
<dbReference type="EMBL" id="LAHO01000003">
    <property type="protein sequence ID" value="KKO46519.1"/>
    <property type="molecule type" value="Genomic_DNA"/>
</dbReference>
<dbReference type="AlphaFoldDB" id="A0A0M2V7W3"/>
<proteinExistence type="inferred from homology"/>
<dbReference type="STRING" id="336831.WG68_04190"/>
<dbReference type="InterPro" id="IPR014795">
    <property type="entry name" value="TacA_1-like"/>
</dbReference>
<comment type="similarity">
    <text evidence="2">Belongs to the TacA antitoxin family.</text>
</comment>
<dbReference type="SUPFAM" id="SSF47598">
    <property type="entry name" value="Ribbon-helix-helix"/>
    <property type="match status" value="1"/>
</dbReference>
<dbReference type="Proteomes" id="UP000034228">
    <property type="component" value="Unassembled WGS sequence"/>
</dbReference>